<dbReference type="GO" id="GO:0051920">
    <property type="term" value="F:peroxiredoxin activity"/>
    <property type="evidence" value="ECO:0007669"/>
    <property type="project" value="InterPro"/>
</dbReference>
<proteinExistence type="predicted"/>
<organism evidence="2 3">
    <name type="scientific">Mycolicibacterium tokaiense</name>
    <dbReference type="NCBI Taxonomy" id="39695"/>
    <lineage>
        <taxon>Bacteria</taxon>
        <taxon>Bacillati</taxon>
        <taxon>Actinomycetota</taxon>
        <taxon>Actinomycetes</taxon>
        <taxon>Mycobacteriales</taxon>
        <taxon>Mycobacteriaceae</taxon>
        <taxon>Mycolicibacterium</taxon>
    </lineage>
</organism>
<dbReference type="PANTHER" id="PTHR34846">
    <property type="entry name" value="4-CARBOXYMUCONOLACTONE DECARBOXYLASE FAMILY PROTEIN (AFU_ORTHOLOGUE AFUA_6G11590)"/>
    <property type="match status" value="1"/>
</dbReference>
<dbReference type="EMBL" id="UGQT01000001">
    <property type="protein sequence ID" value="STZ60448.1"/>
    <property type="molecule type" value="Genomic_DNA"/>
</dbReference>
<dbReference type="Gene3D" id="1.20.1290.10">
    <property type="entry name" value="AhpD-like"/>
    <property type="match status" value="1"/>
</dbReference>
<dbReference type="AlphaFoldDB" id="A0A378TI19"/>
<dbReference type="PANTHER" id="PTHR34846:SF11">
    <property type="entry name" value="4-CARBOXYMUCONOLACTONE DECARBOXYLASE FAMILY PROTEIN (AFU_ORTHOLOGUE AFUA_6G11590)"/>
    <property type="match status" value="1"/>
</dbReference>
<accession>A0A378TI19</accession>
<dbReference type="SUPFAM" id="SSF69118">
    <property type="entry name" value="AhpD-like"/>
    <property type="match status" value="1"/>
</dbReference>
<dbReference type="RefSeq" id="WP_115279609.1">
    <property type="nucleotide sequence ID" value="NZ_AP022600.1"/>
</dbReference>
<gene>
    <name evidence="2" type="ORF">NCTC10821_03988</name>
</gene>
<sequence length="190" mass="20347">MAQRLTPLPPDQLSTDQRAVYDGITGGDRLKGTQHFPVVAPDGSLNGPFAIMAHVPGVGGALQELGAAIRYRTSLTARVREIGILLVATKLASEFEWWAHERVARAVGLDDVELAQLKQGAFSSTDPAEQAAADLSVALLDNTAVTDEQFARYRDVLGVQAVVELTSLVGYYRTLAQLMAVFDIGIPTDA</sequence>
<name>A0A378TI19_9MYCO</name>
<protein>
    <submittedName>
        <fullName evidence="2">Carboxymuconolactone decarboxylase</fullName>
    </submittedName>
</protein>
<evidence type="ECO:0000259" key="1">
    <source>
        <dbReference type="Pfam" id="PF02627"/>
    </source>
</evidence>
<dbReference type="Proteomes" id="UP000254978">
    <property type="component" value="Unassembled WGS sequence"/>
</dbReference>
<evidence type="ECO:0000313" key="3">
    <source>
        <dbReference type="Proteomes" id="UP000254978"/>
    </source>
</evidence>
<dbReference type="OrthoDB" id="949132at2"/>
<evidence type="ECO:0000313" key="2">
    <source>
        <dbReference type="EMBL" id="STZ60448.1"/>
    </source>
</evidence>
<reference evidence="2 3" key="1">
    <citation type="submission" date="2018-06" db="EMBL/GenBank/DDBJ databases">
        <authorList>
            <consortium name="Pathogen Informatics"/>
            <person name="Doyle S."/>
        </authorList>
    </citation>
    <scope>NUCLEOTIDE SEQUENCE [LARGE SCALE GENOMIC DNA]</scope>
    <source>
        <strain evidence="2 3">NCTC10821</strain>
    </source>
</reference>
<feature type="domain" description="Carboxymuconolactone decarboxylase-like" evidence="1">
    <location>
        <begin position="57"/>
        <end position="134"/>
    </location>
</feature>
<keyword evidence="3" id="KW-1185">Reference proteome</keyword>
<dbReference type="InterPro" id="IPR003779">
    <property type="entry name" value="CMD-like"/>
</dbReference>
<dbReference type="InterPro" id="IPR029032">
    <property type="entry name" value="AhpD-like"/>
</dbReference>
<dbReference type="Pfam" id="PF02627">
    <property type="entry name" value="CMD"/>
    <property type="match status" value="1"/>
</dbReference>